<comment type="caution">
    <text evidence="6">The sequence shown here is derived from an EMBL/GenBank/DDBJ whole genome shotgun (WGS) entry which is preliminary data.</text>
</comment>
<protein>
    <submittedName>
        <fullName evidence="6">MAPEG family protein</fullName>
    </submittedName>
</protein>
<keyword evidence="3 5" id="KW-1133">Transmembrane helix</keyword>
<evidence type="ECO:0000256" key="2">
    <source>
        <dbReference type="ARBA" id="ARBA00022692"/>
    </source>
</evidence>
<evidence type="ECO:0000313" key="6">
    <source>
        <dbReference type="EMBL" id="MEX8193482.1"/>
    </source>
</evidence>
<feature type="transmembrane region" description="Helical" evidence="5">
    <location>
        <begin position="81"/>
        <end position="99"/>
    </location>
</feature>
<evidence type="ECO:0000256" key="3">
    <source>
        <dbReference type="ARBA" id="ARBA00022989"/>
    </source>
</evidence>
<dbReference type="Pfam" id="PF01124">
    <property type="entry name" value="MAPEG"/>
    <property type="match status" value="1"/>
</dbReference>
<evidence type="ECO:0000256" key="4">
    <source>
        <dbReference type="ARBA" id="ARBA00023136"/>
    </source>
</evidence>
<evidence type="ECO:0000256" key="5">
    <source>
        <dbReference type="SAM" id="Phobius"/>
    </source>
</evidence>
<keyword evidence="2 5" id="KW-0812">Transmembrane</keyword>
<feature type="transmembrane region" description="Helical" evidence="5">
    <location>
        <begin position="22"/>
        <end position="46"/>
    </location>
</feature>
<sequence length="160" mass="17139">METLRAAAPGAGLRHLFISEGAAMISASSIALTGFMAWALLLLVLMELIRTQLVLRGKAPANSFRPDNAGLSPFMQRLARAHANCIEGLPIFGGLLLVAMVTQRTAITDPLAYLFLGARVFQSLVHLASTSPAMCTLRFTAFAVQMAIGLYWAIKLLAPP</sequence>
<reference evidence="6 7" key="1">
    <citation type="journal article" date="2013" name="Int. J. Syst. Evol. Microbiol.">
        <title>Comamonas guangdongensis sp. nov., isolated from subterranean forest sediment, and emended description of the genus Comamonas.</title>
        <authorList>
            <person name="Zhang J."/>
            <person name="Wang Y."/>
            <person name="Zhou S."/>
            <person name="Wu C."/>
            <person name="He J."/>
            <person name="Li F."/>
        </authorList>
    </citation>
    <scope>NUCLEOTIDE SEQUENCE [LARGE SCALE GENOMIC DNA]</scope>
    <source>
        <strain evidence="6 7">CCTCC AB2011133</strain>
    </source>
</reference>
<name>A0ABV3ZVC9_9BURK</name>
<feature type="transmembrane region" description="Helical" evidence="5">
    <location>
        <begin position="135"/>
        <end position="154"/>
    </location>
</feature>
<organism evidence="6 7">
    <name type="scientific">Comamonas guangdongensis</name>
    <dbReference type="NCBI Taxonomy" id="510515"/>
    <lineage>
        <taxon>Bacteria</taxon>
        <taxon>Pseudomonadati</taxon>
        <taxon>Pseudomonadota</taxon>
        <taxon>Betaproteobacteria</taxon>
        <taxon>Burkholderiales</taxon>
        <taxon>Comamonadaceae</taxon>
        <taxon>Comamonas</taxon>
    </lineage>
</organism>
<dbReference type="Gene3D" id="1.20.120.550">
    <property type="entry name" value="Membrane associated eicosanoid/glutathione metabolism-like domain"/>
    <property type="match status" value="1"/>
</dbReference>
<evidence type="ECO:0000313" key="7">
    <source>
        <dbReference type="Proteomes" id="UP001561046"/>
    </source>
</evidence>
<comment type="subcellular location">
    <subcellularLocation>
        <location evidence="1">Membrane</location>
    </subcellularLocation>
</comment>
<keyword evidence="4 5" id="KW-0472">Membrane</keyword>
<dbReference type="Proteomes" id="UP001561046">
    <property type="component" value="Unassembled WGS sequence"/>
</dbReference>
<keyword evidence="7" id="KW-1185">Reference proteome</keyword>
<evidence type="ECO:0000256" key="1">
    <source>
        <dbReference type="ARBA" id="ARBA00004370"/>
    </source>
</evidence>
<accession>A0ABV3ZVC9</accession>
<proteinExistence type="predicted"/>
<dbReference type="EMBL" id="JBFYGN010000011">
    <property type="protein sequence ID" value="MEX8193482.1"/>
    <property type="molecule type" value="Genomic_DNA"/>
</dbReference>
<dbReference type="InterPro" id="IPR023352">
    <property type="entry name" value="MAPEG-like_dom_sf"/>
</dbReference>
<dbReference type="SUPFAM" id="SSF161084">
    <property type="entry name" value="MAPEG domain-like"/>
    <property type="match status" value="1"/>
</dbReference>
<dbReference type="InterPro" id="IPR001129">
    <property type="entry name" value="Membr-assoc_MAPEG"/>
</dbReference>
<gene>
    <name evidence="6" type="ORF">AB6724_11600</name>
</gene>